<protein>
    <recommendedName>
        <fullName evidence="4">LamG-like jellyroll fold domain-containing protein</fullName>
    </recommendedName>
</protein>
<organism evidence="5 6">
    <name type="scientific">Candidatus Thiomargarita nelsonii</name>
    <dbReference type="NCBI Taxonomy" id="1003181"/>
    <lineage>
        <taxon>Bacteria</taxon>
        <taxon>Pseudomonadati</taxon>
        <taxon>Pseudomonadota</taxon>
        <taxon>Gammaproteobacteria</taxon>
        <taxon>Thiotrichales</taxon>
        <taxon>Thiotrichaceae</taxon>
        <taxon>Thiomargarita</taxon>
    </lineage>
</organism>
<evidence type="ECO:0000256" key="3">
    <source>
        <dbReference type="SAM" id="SignalP"/>
    </source>
</evidence>
<accession>A0A4E0QSI9</accession>
<feature type="domain" description="LamG-like jellyroll fold" evidence="4">
    <location>
        <begin position="93"/>
        <end position="241"/>
    </location>
</feature>
<name>A0A4E0QSI9_9GAMM</name>
<feature type="signal peptide" evidence="3">
    <location>
        <begin position="1"/>
        <end position="26"/>
    </location>
</feature>
<dbReference type="Proteomes" id="UP000030428">
    <property type="component" value="Unassembled WGS sequence"/>
</dbReference>
<reference evidence="5 6" key="1">
    <citation type="journal article" date="2016" name="Front. Microbiol.">
        <title>Single-Cell (Meta-)Genomics of a Dimorphic Candidatus Thiomargarita nelsonii Reveals Genomic Plasticity.</title>
        <authorList>
            <person name="Flood B.E."/>
            <person name="Fliss P."/>
            <person name="Jones D.S."/>
            <person name="Dick G.J."/>
            <person name="Jain S."/>
            <person name="Kaster A.K."/>
            <person name="Winkel M."/>
            <person name="Mussmann M."/>
            <person name="Bailey J."/>
        </authorList>
    </citation>
    <scope>NUCLEOTIDE SEQUENCE [LARGE SCALE GENOMIC DNA]</scope>
    <source>
        <strain evidence="5">Hydrate Ridge</strain>
    </source>
</reference>
<dbReference type="Gene3D" id="2.60.120.200">
    <property type="match status" value="1"/>
</dbReference>
<evidence type="ECO:0000256" key="2">
    <source>
        <dbReference type="ARBA" id="ARBA00023157"/>
    </source>
</evidence>
<evidence type="ECO:0000256" key="1">
    <source>
        <dbReference type="ARBA" id="ARBA00022729"/>
    </source>
</evidence>
<keyword evidence="2" id="KW-1015">Disulfide bond</keyword>
<comment type="caution">
    <text evidence="5">The sequence shown here is derived from an EMBL/GenBank/DDBJ whole genome shotgun (WGS) entry which is preliminary data.</text>
</comment>
<dbReference type="EMBL" id="JSZA02000178">
    <property type="protein sequence ID" value="TGO02245.1"/>
    <property type="molecule type" value="Genomic_DNA"/>
</dbReference>
<dbReference type="SMART" id="SM00560">
    <property type="entry name" value="LamGL"/>
    <property type="match status" value="1"/>
</dbReference>
<proteinExistence type="predicted"/>
<dbReference type="SUPFAM" id="SSF49899">
    <property type="entry name" value="Concanavalin A-like lectins/glucanases"/>
    <property type="match status" value="1"/>
</dbReference>
<evidence type="ECO:0000259" key="4">
    <source>
        <dbReference type="SMART" id="SM00560"/>
    </source>
</evidence>
<feature type="chain" id="PRO_5020035545" description="LamG-like jellyroll fold domain-containing protein" evidence="3">
    <location>
        <begin position="27"/>
        <end position="365"/>
    </location>
</feature>
<keyword evidence="1 3" id="KW-0732">Signal</keyword>
<evidence type="ECO:0000313" key="6">
    <source>
        <dbReference type="Proteomes" id="UP000030428"/>
    </source>
</evidence>
<gene>
    <name evidence="5" type="ORF">PN36_28015</name>
</gene>
<dbReference type="InterPro" id="IPR013320">
    <property type="entry name" value="ConA-like_dom_sf"/>
</dbReference>
<dbReference type="Pfam" id="PF13385">
    <property type="entry name" value="Laminin_G_3"/>
    <property type="match status" value="1"/>
</dbReference>
<evidence type="ECO:0000313" key="5">
    <source>
        <dbReference type="EMBL" id="TGO02245.1"/>
    </source>
</evidence>
<dbReference type="InterPro" id="IPR006558">
    <property type="entry name" value="LamG-like"/>
</dbReference>
<dbReference type="AlphaFoldDB" id="A0A4E0QSI9"/>
<keyword evidence="6" id="KW-1185">Reference proteome</keyword>
<sequence>MVKLRCHLRTILLIAIGLSWFSGAMADLSDGLVAYYPFDGNANDESGNGHHGTVDGATLTEDRLGNADSAYNFDGQGDLIALGEANIIGSDNDSFSISLWVNLNQGVDEGARNGDFLLRLKQDTEFFIVFYKPTGQSQLYIYPVFRGATQWGVPVNETDYIGQWNHMTVIYNGEDKSTATSYELYLNGIKLPAGTTNFGTAGGIQNNTNVFGADMVADVTANALNGSLDDIRIYNRALSKSEIQQLYQPCQPTIDIKLNSNNRVTGDKVVINTQIKGAGSSDSSCEQTKVEQKVWVKLPNDTVISLIDPYTVLTLLPGDDIETKIFEYTFSGAEPIGAYQIGGRLLHPFSGDAISTDIEVLTFSQ</sequence>